<dbReference type="InterPro" id="IPR052763">
    <property type="entry name" value="DnaJ_C4"/>
</dbReference>
<protein>
    <submittedName>
        <fullName evidence="2">Oidioi.mRNA.OKI2018_I69.XSR.g13653.t1.cds</fullName>
    </submittedName>
</protein>
<dbReference type="InterPro" id="IPR001623">
    <property type="entry name" value="DnaJ_domain"/>
</dbReference>
<dbReference type="SMART" id="SM00271">
    <property type="entry name" value="DnaJ"/>
    <property type="match status" value="1"/>
</dbReference>
<dbReference type="SUPFAM" id="SSF46565">
    <property type="entry name" value="Chaperone J-domain"/>
    <property type="match status" value="1"/>
</dbReference>
<dbReference type="InterPro" id="IPR036869">
    <property type="entry name" value="J_dom_sf"/>
</dbReference>
<dbReference type="PANTHER" id="PTHR44825">
    <property type="match status" value="1"/>
</dbReference>
<dbReference type="Pfam" id="PF00226">
    <property type="entry name" value="DnaJ"/>
    <property type="match status" value="1"/>
</dbReference>
<dbReference type="CDD" id="cd06257">
    <property type="entry name" value="DnaJ"/>
    <property type="match status" value="1"/>
</dbReference>
<evidence type="ECO:0000313" key="2">
    <source>
        <dbReference type="EMBL" id="CAG5094543.1"/>
    </source>
</evidence>
<evidence type="ECO:0000259" key="1">
    <source>
        <dbReference type="PROSITE" id="PS50076"/>
    </source>
</evidence>
<evidence type="ECO:0000313" key="3">
    <source>
        <dbReference type="Proteomes" id="UP001158576"/>
    </source>
</evidence>
<sequence>MYMLNVRQALKLTTRTVRLTPLQSFKGVPYYRELLGVGQDASAEELKKAFYSKSRIYHPDLAQGNKAKNDKYIEIKEAYEELLKIKRSGTVTESVRNTKGKSFGSRKFRSEGKVTENYFDHVPEVKVKTPLGFGRGNAKKSFQTGTFKSAKDQFVEETIRKYRKKG</sequence>
<dbReference type="PROSITE" id="PS50076">
    <property type="entry name" value="DNAJ_2"/>
    <property type="match status" value="1"/>
</dbReference>
<accession>A0ABN7SCK3</accession>
<proteinExistence type="predicted"/>
<dbReference type="EMBL" id="OU015569">
    <property type="protein sequence ID" value="CAG5094543.1"/>
    <property type="molecule type" value="Genomic_DNA"/>
</dbReference>
<organism evidence="2 3">
    <name type="scientific">Oikopleura dioica</name>
    <name type="common">Tunicate</name>
    <dbReference type="NCBI Taxonomy" id="34765"/>
    <lineage>
        <taxon>Eukaryota</taxon>
        <taxon>Metazoa</taxon>
        <taxon>Chordata</taxon>
        <taxon>Tunicata</taxon>
        <taxon>Appendicularia</taxon>
        <taxon>Copelata</taxon>
        <taxon>Oikopleuridae</taxon>
        <taxon>Oikopleura</taxon>
    </lineage>
</organism>
<keyword evidence="3" id="KW-1185">Reference proteome</keyword>
<reference evidence="2 3" key="1">
    <citation type="submission" date="2021-04" db="EMBL/GenBank/DDBJ databases">
        <authorList>
            <person name="Bliznina A."/>
        </authorList>
    </citation>
    <scope>NUCLEOTIDE SEQUENCE [LARGE SCALE GENOMIC DNA]</scope>
</reference>
<dbReference type="Gene3D" id="1.10.287.110">
    <property type="entry name" value="DnaJ domain"/>
    <property type="match status" value="1"/>
</dbReference>
<name>A0ABN7SCK3_OIKDI</name>
<gene>
    <name evidence="2" type="ORF">OKIOD_LOCUS5211</name>
</gene>
<dbReference type="PRINTS" id="PR00625">
    <property type="entry name" value="JDOMAIN"/>
</dbReference>
<dbReference type="PANTHER" id="PTHR44825:SF1">
    <property type="entry name" value="DNAJ HOMOLOG SUBFAMILY C MEMBER 4"/>
    <property type="match status" value="1"/>
</dbReference>
<dbReference type="Proteomes" id="UP001158576">
    <property type="component" value="Chromosome XSR"/>
</dbReference>
<feature type="domain" description="J" evidence="1">
    <location>
        <begin position="30"/>
        <end position="100"/>
    </location>
</feature>